<protein>
    <submittedName>
        <fullName evidence="1">Uncharacterized protein</fullName>
    </submittedName>
</protein>
<keyword evidence="2" id="KW-1185">Reference proteome</keyword>
<sequence length="63" mass="7474">MTTFPSTCQYSLPSPFHVPTNPKFCAASARHHHRKIRQNLSFLMANHIILQKLRDFNYNRYPE</sequence>
<dbReference type="EMBL" id="RBNJ01006188">
    <property type="protein sequence ID" value="RUS28755.1"/>
    <property type="molecule type" value="Genomic_DNA"/>
</dbReference>
<accession>A0A433QG04</accession>
<organism evidence="1 2">
    <name type="scientific">Jimgerdemannia flammicorona</name>
    <dbReference type="NCBI Taxonomy" id="994334"/>
    <lineage>
        <taxon>Eukaryota</taxon>
        <taxon>Fungi</taxon>
        <taxon>Fungi incertae sedis</taxon>
        <taxon>Mucoromycota</taxon>
        <taxon>Mucoromycotina</taxon>
        <taxon>Endogonomycetes</taxon>
        <taxon>Endogonales</taxon>
        <taxon>Endogonaceae</taxon>
        <taxon>Jimgerdemannia</taxon>
    </lineage>
</organism>
<proteinExistence type="predicted"/>
<evidence type="ECO:0000313" key="2">
    <source>
        <dbReference type="Proteomes" id="UP000274822"/>
    </source>
</evidence>
<reference evidence="1 2" key="1">
    <citation type="journal article" date="2018" name="New Phytol.">
        <title>Phylogenomics of Endogonaceae and evolution of mycorrhizas within Mucoromycota.</title>
        <authorList>
            <person name="Chang Y."/>
            <person name="Desiro A."/>
            <person name="Na H."/>
            <person name="Sandor L."/>
            <person name="Lipzen A."/>
            <person name="Clum A."/>
            <person name="Barry K."/>
            <person name="Grigoriev I.V."/>
            <person name="Martin F.M."/>
            <person name="Stajich J.E."/>
            <person name="Smith M.E."/>
            <person name="Bonito G."/>
            <person name="Spatafora J.W."/>
        </authorList>
    </citation>
    <scope>NUCLEOTIDE SEQUENCE [LARGE SCALE GENOMIC DNA]</scope>
    <source>
        <strain evidence="1 2">AD002</strain>
    </source>
</reference>
<dbReference type="AlphaFoldDB" id="A0A433QG04"/>
<name>A0A433QG04_9FUNG</name>
<comment type="caution">
    <text evidence="1">The sequence shown here is derived from an EMBL/GenBank/DDBJ whole genome shotgun (WGS) entry which is preliminary data.</text>
</comment>
<evidence type="ECO:0000313" key="1">
    <source>
        <dbReference type="EMBL" id="RUS28755.1"/>
    </source>
</evidence>
<dbReference type="Proteomes" id="UP000274822">
    <property type="component" value="Unassembled WGS sequence"/>
</dbReference>
<gene>
    <name evidence="1" type="ORF">BC938DRAFT_481484</name>
</gene>